<accession>A0A2S6ACS1</accession>
<evidence type="ECO:0000313" key="2">
    <source>
        <dbReference type="Proteomes" id="UP000239874"/>
    </source>
</evidence>
<evidence type="ECO:0000313" key="1">
    <source>
        <dbReference type="EMBL" id="PPJ31888.1"/>
    </source>
</evidence>
<comment type="caution">
    <text evidence="1">The sequence shown here is derived from an EMBL/GenBank/DDBJ whole genome shotgun (WGS) entry which is preliminary data.</text>
</comment>
<dbReference type="AlphaFoldDB" id="A0A2S6ACS1"/>
<proteinExistence type="predicted"/>
<dbReference type="EMBL" id="PSZC01000039">
    <property type="protein sequence ID" value="PPJ31888.1"/>
    <property type="molecule type" value="Genomic_DNA"/>
</dbReference>
<protein>
    <submittedName>
        <fullName evidence="1">Uncharacterized protein</fullName>
    </submittedName>
</protein>
<dbReference type="RefSeq" id="WP_104380692.1">
    <property type="nucleotide sequence ID" value="NZ_PSZC01000039.1"/>
</dbReference>
<gene>
    <name evidence="1" type="ORF">C5E45_32885</name>
</gene>
<sequence>MQIIADEKRKARKPHRCMTCGRTIDPGETYRHTRTVDGRDIWTWKECAHCGAMMTILRLWDWAEDDGFNPDWINGFEPTTIAEARIFIGWRRKWRRKDGTLREVPEVVGRA</sequence>
<dbReference type="Proteomes" id="UP000239874">
    <property type="component" value="Unassembled WGS sequence"/>
</dbReference>
<organism evidence="1 2">
    <name type="scientific">Nocardia nova</name>
    <dbReference type="NCBI Taxonomy" id="37330"/>
    <lineage>
        <taxon>Bacteria</taxon>
        <taxon>Bacillati</taxon>
        <taxon>Actinomycetota</taxon>
        <taxon>Actinomycetes</taxon>
        <taxon>Mycobacteriales</taxon>
        <taxon>Nocardiaceae</taxon>
        <taxon>Nocardia</taxon>
    </lineage>
</organism>
<reference evidence="1 2" key="1">
    <citation type="submission" date="2018-02" db="EMBL/GenBank/DDBJ databases">
        <title>8 Nocardia nova and 1 Nocardia cyriacigeorgica strain used for evolution to TMP-SMX.</title>
        <authorList>
            <person name="Mehta H."/>
            <person name="Weng J."/>
            <person name="Shamoo Y."/>
        </authorList>
    </citation>
    <scope>NUCLEOTIDE SEQUENCE [LARGE SCALE GENOMIC DNA]</scope>
    <source>
        <strain evidence="1 2">MDA3139</strain>
    </source>
</reference>
<name>A0A2S6ACS1_9NOCA</name>